<organism evidence="24 25">
    <name type="scientific">Limulus polyphemus</name>
    <name type="common">Atlantic horseshoe crab</name>
    <dbReference type="NCBI Taxonomy" id="6850"/>
    <lineage>
        <taxon>Eukaryota</taxon>
        <taxon>Metazoa</taxon>
        <taxon>Ecdysozoa</taxon>
        <taxon>Arthropoda</taxon>
        <taxon>Chelicerata</taxon>
        <taxon>Merostomata</taxon>
        <taxon>Xiphosura</taxon>
        <taxon>Limulidae</taxon>
        <taxon>Limulus</taxon>
    </lineage>
</organism>
<dbReference type="SUPFAM" id="SSF53448">
    <property type="entry name" value="Nucleotide-diphospho-sugar transferases"/>
    <property type="match status" value="1"/>
</dbReference>
<dbReference type="Proteomes" id="UP000694941">
    <property type="component" value="Unplaced"/>
</dbReference>
<evidence type="ECO:0000313" key="25">
    <source>
        <dbReference type="RefSeq" id="XP_013787840.1"/>
    </source>
</evidence>
<evidence type="ECO:0000256" key="7">
    <source>
        <dbReference type="ARBA" id="ARBA00022676"/>
    </source>
</evidence>
<keyword evidence="24" id="KW-1185">Reference proteome</keyword>
<evidence type="ECO:0000256" key="6">
    <source>
        <dbReference type="ARBA" id="ARBA00014817"/>
    </source>
</evidence>
<keyword evidence="14 23" id="KW-0472">Membrane</keyword>
<evidence type="ECO:0000256" key="18">
    <source>
        <dbReference type="ARBA" id="ARBA00029663"/>
    </source>
</evidence>
<dbReference type="RefSeq" id="XP_013787840.1">
    <property type="nucleotide sequence ID" value="XM_013932386.2"/>
</dbReference>
<evidence type="ECO:0000256" key="5">
    <source>
        <dbReference type="ARBA" id="ARBA00012613"/>
    </source>
</evidence>
<evidence type="ECO:0000256" key="9">
    <source>
        <dbReference type="ARBA" id="ARBA00022692"/>
    </source>
</evidence>
<evidence type="ECO:0000256" key="8">
    <source>
        <dbReference type="ARBA" id="ARBA00022679"/>
    </source>
</evidence>
<evidence type="ECO:0000256" key="10">
    <source>
        <dbReference type="ARBA" id="ARBA00022723"/>
    </source>
</evidence>
<comment type="similarity">
    <text evidence="4">Belongs to the glycosyltransferase 16 (GT16) protein family.</text>
</comment>
<proteinExistence type="inferred from homology"/>
<evidence type="ECO:0000256" key="3">
    <source>
        <dbReference type="ARBA" id="ARBA00004922"/>
    </source>
</evidence>
<keyword evidence="11" id="KW-0735">Signal-anchor</keyword>
<keyword evidence="13" id="KW-0333">Golgi apparatus</keyword>
<comment type="pathway">
    <text evidence="3">Protein modification; protein glycosylation.</text>
</comment>
<keyword evidence="9 23" id="KW-0812">Transmembrane</keyword>
<evidence type="ECO:0000256" key="22">
    <source>
        <dbReference type="ARBA" id="ARBA00093257"/>
    </source>
</evidence>
<name>A0ABM1BSJ9_LIMPO</name>
<evidence type="ECO:0000256" key="1">
    <source>
        <dbReference type="ARBA" id="ARBA00001936"/>
    </source>
</evidence>
<sequence length="444" mass="51220">MRIRCCFWGLCCRNILSLINFIFLLFIVSFLWLQLHVGSLKSQSLDQKLERKYNNVAVNTGKVGSTLNSTVISAPLVLEHVKQAIKKINSEQLIINSYKYGPLSSGNPVIVIQVHNRYQYLSALISSLQQTKGIEKVLIVFSHDLFDREINQLIQKISFCKVTQIFYPHSIQLHPNTFPGQDPNDCPRDMKKEEALVKGCNNAHYPDRYGHFREASYTQAKHHWWWKMNYVFDDLEVTRNHTGPFLFLEEDHFVFPDILHVLNLMEELKTKDCSTCNILCLGNYAKSFNFPAKGNQVEVTKWLSSKHNMGMVINRPLWTQIKMCAKDFCTFDDYNWDWTLQHVSFSCLPSPLNVMVTVSSRVLHIGECGVHHKGKDCSSERVVRRAESILSAARRYLFPTSLSLHQGLRRTLRVPKGNGGWGDIRDHKLCLQQADKNYTLISPR</sequence>
<evidence type="ECO:0000313" key="24">
    <source>
        <dbReference type="Proteomes" id="UP000694941"/>
    </source>
</evidence>
<reference evidence="25" key="1">
    <citation type="submission" date="2025-08" db="UniProtKB">
        <authorList>
            <consortium name="RefSeq"/>
        </authorList>
    </citation>
    <scope>IDENTIFICATION</scope>
    <source>
        <tissue evidence="25">Muscle</tissue>
    </source>
</reference>
<evidence type="ECO:0000256" key="21">
    <source>
        <dbReference type="ARBA" id="ARBA00032915"/>
    </source>
</evidence>
<dbReference type="InterPro" id="IPR007754">
    <property type="entry name" value="GlcNAc_II"/>
</dbReference>
<evidence type="ECO:0000256" key="17">
    <source>
        <dbReference type="ARBA" id="ARBA00023211"/>
    </source>
</evidence>
<evidence type="ECO:0000256" key="19">
    <source>
        <dbReference type="ARBA" id="ARBA00031203"/>
    </source>
</evidence>
<keyword evidence="10" id="KW-0479">Metal-binding</keyword>
<comment type="subcellular location">
    <subcellularLocation>
        <location evidence="2">Golgi apparatus membrane</location>
        <topology evidence="2">Single-pass type II membrane protein</topology>
    </subcellularLocation>
</comment>
<keyword evidence="12 23" id="KW-1133">Transmembrane helix</keyword>
<keyword evidence="17" id="KW-0464">Manganese</keyword>
<dbReference type="Pfam" id="PF05060">
    <property type="entry name" value="MGAT2"/>
    <property type="match status" value="1"/>
</dbReference>
<keyword evidence="16" id="KW-0325">Glycoprotein</keyword>
<evidence type="ECO:0000256" key="20">
    <source>
        <dbReference type="ARBA" id="ARBA00032552"/>
    </source>
</evidence>
<dbReference type="GeneID" id="106471763"/>
<keyword evidence="15" id="KW-1015">Disulfide bond</keyword>
<accession>A0ABM1BSJ9</accession>
<evidence type="ECO:0000256" key="4">
    <source>
        <dbReference type="ARBA" id="ARBA00011011"/>
    </source>
</evidence>
<comment type="catalytic activity">
    <reaction evidence="22">
        <text>an N(4)-{beta-D-GlcNAc-(1-&gt;2)-alpha-D-Man-(1-&gt;3)-[alpha-D-Man-(1-&gt;6)]-beta-D-Man-(1-&gt;4)-beta-D-GlcNAc-(1-&gt;4)-beta-D-GlcNAc}-L-asparaginyl-[protein] + UDP-N-acetyl-alpha-D-glucosamine = N(4)-{beta-D-GlcNAc-(1-&gt;2)-alpha-D-Man-(1-&gt;3)-[beta-D-GlcNAc-(1-&gt;2)-alpha-D-Man-(1-&gt;6)]-beta-D-Man-(1-&gt;4)-beta-D-GlcNAc-(1-&gt;4)-beta-D-GlcNAc}-L-asparaginyl-[protein] + UDP + H(+)</text>
        <dbReference type="Rhea" id="RHEA:12941"/>
        <dbReference type="Rhea" id="RHEA-COMP:13526"/>
        <dbReference type="Rhea" id="RHEA-COMP:14369"/>
        <dbReference type="ChEBI" id="CHEBI:15378"/>
        <dbReference type="ChEBI" id="CHEBI:57705"/>
        <dbReference type="ChEBI" id="CHEBI:58223"/>
        <dbReference type="ChEBI" id="CHEBI:60615"/>
        <dbReference type="ChEBI" id="CHEBI:60651"/>
        <dbReference type="EC" id="2.4.1.143"/>
    </reaction>
</comment>
<evidence type="ECO:0000256" key="12">
    <source>
        <dbReference type="ARBA" id="ARBA00022989"/>
    </source>
</evidence>
<evidence type="ECO:0000256" key="11">
    <source>
        <dbReference type="ARBA" id="ARBA00022968"/>
    </source>
</evidence>
<evidence type="ECO:0000256" key="15">
    <source>
        <dbReference type="ARBA" id="ARBA00023157"/>
    </source>
</evidence>
<dbReference type="InterPro" id="IPR029044">
    <property type="entry name" value="Nucleotide-diphossugar_trans"/>
</dbReference>
<protein>
    <recommendedName>
        <fullName evidence="6">Alpha-1,6-mannosyl-glycoprotein 2-beta-N-acetylglucosaminyltransferase</fullName>
        <ecNumber evidence="5">2.4.1.143</ecNumber>
    </recommendedName>
    <alternativeName>
        <fullName evidence="21">Beta-1,2-N-acetylglucosaminyltransferase II</fullName>
    </alternativeName>
    <alternativeName>
        <fullName evidence="20">GlcNAc-T II</fullName>
    </alternativeName>
    <alternativeName>
        <fullName evidence="19">Mannoside acetylglucosaminyltransferase 2</fullName>
    </alternativeName>
    <alternativeName>
        <fullName evidence="18">N-glycosyl-oligosaccharide-glycoprotein N-acetylglucosaminyltransferase II</fullName>
    </alternativeName>
</protein>
<evidence type="ECO:0000256" key="2">
    <source>
        <dbReference type="ARBA" id="ARBA00004323"/>
    </source>
</evidence>
<evidence type="ECO:0000256" key="13">
    <source>
        <dbReference type="ARBA" id="ARBA00023034"/>
    </source>
</evidence>
<dbReference type="PANTHER" id="PTHR12871:SF0">
    <property type="entry name" value="ALPHA-1,6-MANNOSYL-GLYCOPROTEIN 2-BETA-N-ACETYLGLUCOSAMINYLTRANSFERASE"/>
    <property type="match status" value="1"/>
</dbReference>
<keyword evidence="8" id="KW-0808">Transferase</keyword>
<evidence type="ECO:0000256" key="23">
    <source>
        <dbReference type="SAM" id="Phobius"/>
    </source>
</evidence>
<feature type="transmembrane region" description="Helical" evidence="23">
    <location>
        <begin position="12"/>
        <end position="33"/>
    </location>
</feature>
<keyword evidence="7" id="KW-0328">Glycosyltransferase</keyword>
<evidence type="ECO:0000256" key="14">
    <source>
        <dbReference type="ARBA" id="ARBA00023136"/>
    </source>
</evidence>
<dbReference type="Gene3D" id="3.90.550.10">
    <property type="entry name" value="Spore Coat Polysaccharide Biosynthesis Protein SpsA, Chain A"/>
    <property type="match status" value="1"/>
</dbReference>
<comment type="cofactor">
    <cofactor evidence="1">
        <name>Mn(2+)</name>
        <dbReference type="ChEBI" id="CHEBI:29035"/>
    </cofactor>
</comment>
<evidence type="ECO:0000256" key="16">
    <source>
        <dbReference type="ARBA" id="ARBA00023180"/>
    </source>
</evidence>
<dbReference type="PANTHER" id="PTHR12871">
    <property type="entry name" value="BETA-1,2-N-ACETYLGLUCOSAMINYLTRANSFERASE II"/>
    <property type="match status" value="1"/>
</dbReference>
<gene>
    <name evidence="25" type="primary">LOC106471763</name>
</gene>
<dbReference type="EC" id="2.4.1.143" evidence="5"/>